<dbReference type="EMBL" id="CYZX01000022">
    <property type="protein sequence ID" value="CUP00472.1"/>
    <property type="molecule type" value="Genomic_DNA"/>
</dbReference>
<evidence type="ECO:0000256" key="1">
    <source>
        <dbReference type="SAM" id="SignalP"/>
    </source>
</evidence>
<dbReference type="OrthoDB" id="9761531at2"/>
<dbReference type="Proteomes" id="UP000095594">
    <property type="component" value="Unassembled WGS sequence"/>
</dbReference>
<gene>
    <name evidence="3" type="ORF">ERS852471_02792</name>
</gene>
<protein>
    <submittedName>
        <fullName evidence="3">Beta-lactamase domain-containing protein</fullName>
    </submittedName>
</protein>
<dbReference type="SMART" id="SM00849">
    <property type="entry name" value="Lactamase_B"/>
    <property type="match status" value="1"/>
</dbReference>
<feature type="signal peptide" evidence="1">
    <location>
        <begin position="1"/>
        <end position="23"/>
    </location>
</feature>
<dbReference type="PANTHER" id="PTHR30619">
    <property type="entry name" value="DNA INTERNALIZATION/COMPETENCE PROTEIN COMEC/REC2"/>
    <property type="match status" value="1"/>
</dbReference>
<proteinExistence type="predicted"/>
<dbReference type="InterPro" id="IPR001279">
    <property type="entry name" value="Metallo-B-lactamas"/>
</dbReference>
<evidence type="ECO:0000313" key="3">
    <source>
        <dbReference type="EMBL" id="CUP00472.1"/>
    </source>
</evidence>
<dbReference type="InterPro" id="IPR036866">
    <property type="entry name" value="RibonucZ/Hydroxyglut_hydro"/>
</dbReference>
<name>A0A174JL75_9CLOT</name>
<organism evidence="3 4">
    <name type="scientific">Clostridium disporicum</name>
    <dbReference type="NCBI Taxonomy" id="84024"/>
    <lineage>
        <taxon>Bacteria</taxon>
        <taxon>Bacillati</taxon>
        <taxon>Bacillota</taxon>
        <taxon>Clostridia</taxon>
        <taxon>Eubacteriales</taxon>
        <taxon>Clostridiaceae</taxon>
        <taxon>Clostridium</taxon>
    </lineage>
</organism>
<dbReference type="PANTHER" id="PTHR30619:SF7">
    <property type="entry name" value="BETA-LACTAMASE DOMAIN PROTEIN"/>
    <property type="match status" value="1"/>
</dbReference>
<dbReference type="CDD" id="cd07731">
    <property type="entry name" value="ComA-like_MBL-fold"/>
    <property type="match status" value="1"/>
</dbReference>
<feature type="domain" description="Metallo-beta-lactamase" evidence="2">
    <location>
        <begin position="38"/>
        <end position="234"/>
    </location>
</feature>
<evidence type="ECO:0000313" key="4">
    <source>
        <dbReference type="Proteomes" id="UP000095594"/>
    </source>
</evidence>
<dbReference type="RefSeq" id="WP_055267547.1">
    <property type="nucleotide sequence ID" value="NZ_CABIXQ010000022.1"/>
</dbReference>
<dbReference type="PROSITE" id="PS51257">
    <property type="entry name" value="PROKAR_LIPOPROTEIN"/>
    <property type="match status" value="1"/>
</dbReference>
<keyword evidence="1" id="KW-0732">Signal</keyword>
<dbReference type="AlphaFoldDB" id="A0A174JL75"/>
<accession>A0A174JL75</accession>
<dbReference type="Pfam" id="PF00753">
    <property type="entry name" value="Lactamase_B"/>
    <property type="match status" value="1"/>
</dbReference>
<dbReference type="InterPro" id="IPR035681">
    <property type="entry name" value="ComA-like_MBL"/>
</dbReference>
<sequence length="281" mass="31688">MKFYKLLFLIFIILLYSCSNTSANSNSIMTVHFIDVGQGDAILVQVNDKNLLIDSGPKESSSIFFNYLNSINIKKLDYILASHPHEDHIGNMYSVIKRYDIGEFYAPKITHTSKSFEKMVESLISKNKKINVFDINTTSIDLGENVNIIIYSPLLKDYGDNLNLYSAVFKIEYGNTSFLFTGDAEKTNEEDILNSNTSIRSDVLKIAHHGSSSSTSTAFFNAVSPYITVISVGKDNNYNHPTSKTLNLLNSRSNKIYRTDIDNTIVLISDGNNIYKKFSYK</sequence>
<dbReference type="SUPFAM" id="SSF56281">
    <property type="entry name" value="Metallo-hydrolase/oxidoreductase"/>
    <property type="match status" value="1"/>
</dbReference>
<dbReference type="InterPro" id="IPR052159">
    <property type="entry name" value="Competence_DNA_uptake"/>
</dbReference>
<reference evidence="3 4" key="1">
    <citation type="submission" date="2015-09" db="EMBL/GenBank/DDBJ databases">
        <authorList>
            <consortium name="Pathogen Informatics"/>
        </authorList>
    </citation>
    <scope>NUCLEOTIDE SEQUENCE [LARGE SCALE GENOMIC DNA]</scope>
    <source>
        <strain evidence="3 4">2789STDY5834856</strain>
    </source>
</reference>
<feature type="chain" id="PRO_5008025287" evidence="1">
    <location>
        <begin position="24"/>
        <end position="281"/>
    </location>
</feature>
<evidence type="ECO:0000259" key="2">
    <source>
        <dbReference type="SMART" id="SM00849"/>
    </source>
</evidence>
<dbReference type="Gene3D" id="3.60.15.10">
    <property type="entry name" value="Ribonuclease Z/Hydroxyacylglutathione hydrolase-like"/>
    <property type="match status" value="1"/>
</dbReference>